<protein>
    <recommendedName>
        <fullName evidence="1">Metallo-beta-lactamase domain-containing protein</fullName>
    </recommendedName>
</protein>
<dbReference type="PANTHER" id="PTHR42951">
    <property type="entry name" value="METALLO-BETA-LACTAMASE DOMAIN-CONTAINING"/>
    <property type="match status" value="1"/>
</dbReference>
<dbReference type="Proteomes" id="UP000245657">
    <property type="component" value="Unassembled WGS sequence"/>
</dbReference>
<dbReference type="SMART" id="SM00849">
    <property type="entry name" value="Lactamase_B"/>
    <property type="match status" value="1"/>
</dbReference>
<dbReference type="Gene3D" id="3.60.15.10">
    <property type="entry name" value="Ribonuclease Z/Hydroxyacylglutathione hydrolase-like"/>
    <property type="match status" value="1"/>
</dbReference>
<accession>A0A2V2N8K3</accession>
<evidence type="ECO:0000313" key="2">
    <source>
        <dbReference type="EMBL" id="PWR71623.1"/>
    </source>
</evidence>
<dbReference type="InterPro" id="IPR050855">
    <property type="entry name" value="NDM-1-like"/>
</dbReference>
<dbReference type="CDD" id="cd06262">
    <property type="entry name" value="metallo-hydrolase-like_MBL-fold"/>
    <property type="match status" value="1"/>
</dbReference>
<dbReference type="SUPFAM" id="SSF56281">
    <property type="entry name" value="Metallo-hydrolase/oxidoreductase"/>
    <property type="match status" value="1"/>
</dbReference>
<reference evidence="2 3" key="1">
    <citation type="submission" date="2018-05" db="EMBL/GenBank/DDBJ databases">
        <title>Draft genome of Methanospirillum lacunae Ki8-1.</title>
        <authorList>
            <person name="Dueholm M.S."/>
            <person name="Nielsen P.H."/>
            <person name="Bakmann L.F."/>
            <person name="Otzen D.E."/>
        </authorList>
    </citation>
    <scope>NUCLEOTIDE SEQUENCE [LARGE SCALE GENOMIC DNA]</scope>
    <source>
        <strain evidence="2 3">Ki8-1</strain>
    </source>
</reference>
<proteinExistence type="predicted"/>
<feature type="domain" description="Metallo-beta-lactamase" evidence="1">
    <location>
        <begin position="30"/>
        <end position="253"/>
    </location>
</feature>
<evidence type="ECO:0000313" key="3">
    <source>
        <dbReference type="Proteomes" id="UP000245657"/>
    </source>
</evidence>
<name>A0A2V2N8K3_9EURY</name>
<dbReference type="PANTHER" id="PTHR42951:SF4">
    <property type="entry name" value="ACYL-COENZYME A THIOESTERASE MBLAC2"/>
    <property type="match status" value="1"/>
</dbReference>
<gene>
    <name evidence="2" type="ORF">DK846_12275</name>
</gene>
<dbReference type="InterPro" id="IPR036866">
    <property type="entry name" value="RibonucZ/Hydroxyglut_hydro"/>
</dbReference>
<dbReference type="AlphaFoldDB" id="A0A2V2N8K3"/>
<comment type="caution">
    <text evidence="2">The sequence shown here is derived from an EMBL/GenBank/DDBJ whole genome shotgun (WGS) entry which is preliminary data.</text>
</comment>
<sequence>MQLENEVWQQIPKTRSAWVYPFIRKPSITGSNTYIIRSGRHLLVIDPGAITDQMEKVREILSKEVSDQNHRIILIAGHIHVDHMYFGLVDRQLRRIGRTIIAAEHWGAEQLEAGDAHWTGSDIVGLPQSPVHVALHLLTPEDKAAEIKKIVNIEGFGEIILNSHQVSTNGRTLYGQSMLLEDGDYITFWNTPGHSQESMSISIGTLLHVGDIPFATNPGIAGRAGWNKSDLLDSIYNIRDHLLTEDTICCPGHGRTFDYSGAMAMVSRMEKEISVMPDISEYNVKRLNLSLWHGLDLIDEAHRLFPIIAGRMMSLCFRLENIEMEQEAADICVLFSDEQVDQFLLDFNRFYEEFKAGKKIKPEVVHKALQVFEQIEKAFPAESLESVIDRSLLRRARRILSDFLSTIQGIIPDGKDEPVMLISMIHEVFAGEQSGVSDEELITIADDEEAYRQAIVKRIAHHPYAHHLPYHISTENYEVDEDAITILADRERLYDSFIALIEYLECINAKSLNITLTGEKNGIHMILTPVGPNLESELPLPGSTIREIAYAGGVVESVMEPGKEDIRIEFQKSANFDNSG</sequence>
<keyword evidence="3" id="KW-1185">Reference proteome</keyword>
<dbReference type="InterPro" id="IPR001279">
    <property type="entry name" value="Metallo-B-lactamas"/>
</dbReference>
<organism evidence="2 3">
    <name type="scientific">Methanospirillum lacunae</name>
    <dbReference type="NCBI Taxonomy" id="668570"/>
    <lineage>
        <taxon>Archaea</taxon>
        <taxon>Methanobacteriati</taxon>
        <taxon>Methanobacteriota</taxon>
        <taxon>Stenosarchaea group</taxon>
        <taxon>Methanomicrobia</taxon>
        <taxon>Methanomicrobiales</taxon>
        <taxon>Methanospirillaceae</taxon>
        <taxon>Methanospirillum</taxon>
    </lineage>
</organism>
<dbReference type="EMBL" id="QGMY01000008">
    <property type="protein sequence ID" value="PWR71623.1"/>
    <property type="molecule type" value="Genomic_DNA"/>
</dbReference>
<evidence type="ECO:0000259" key="1">
    <source>
        <dbReference type="SMART" id="SM00849"/>
    </source>
</evidence>